<dbReference type="PROSITE" id="PS50850">
    <property type="entry name" value="MFS"/>
    <property type="match status" value="1"/>
</dbReference>
<gene>
    <name evidence="8" type="ORF">U6N30_19490</name>
</gene>
<organism evidence="8 9">
    <name type="scientific">Blastococcus brunescens</name>
    <dbReference type="NCBI Taxonomy" id="1564165"/>
    <lineage>
        <taxon>Bacteria</taxon>
        <taxon>Bacillati</taxon>
        <taxon>Actinomycetota</taxon>
        <taxon>Actinomycetes</taxon>
        <taxon>Geodermatophilales</taxon>
        <taxon>Geodermatophilaceae</taxon>
        <taxon>Blastococcus</taxon>
    </lineage>
</organism>
<dbReference type="PANTHER" id="PTHR23542:SF1">
    <property type="entry name" value="MAJOR FACILITATOR SUPERFAMILY (MFS) PROFILE DOMAIN-CONTAINING PROTEIN"/>
    <property type="match status" value="1"/>
</dbReference>
<dbReference type="Pfam" id="PF07690">
    <property type="entry name" value="MFS_1"/>
    <property type="match status" value="1"/>
</dbReference>
<dbReference type="PANTHER" id="PTHR23542">
    <property type="match status" value="1"/>
</dbReference>
<feature type="transmembrane region" description="Helical" evidence="6">
    <location>
        <begin position="199"/>
        <end position="220"/>
    </location>
</feature>
<evidence type="ECO:0000256" key="6">
    <source>
        <dbReference type="SAM" id="Phobius"/>
    </source>
</evidence>
<name>A0ABZ1B8J1_9ACTN</name>
<feature type="transmembrane region" description="Helical" evidence="6">
    <location>
        <begin position="337"/>
        <end position="357"/>
    </location>
</feature>
<dbReference type="InterPro" id="IPR011701">
    <property type="entry name" value="MFS"/>
</dbReference>
<feature type="transmembrane region" description="Helical" evidence="6">
    <location>
        <begin position="67"/>
        <end position="88"/>
    </location>
</feature>
<accession>A0ABZ1B8J1</accession>
<sequence>MSASPADQGGTPDPQKHRGHDAPRLTESPLVRSAGRAYFPLAFVARLPFAMMVVGVLTLVVAERGSVTLGGLNSAAAGIGTALAGPLLGAAVDRFGQRRVLVPVGLLNAALLGAFPFVVAGTAPDVAVLALSVLIGASAPQVGPLSRTRLVALIGRTIAPNRREKVLSGTMAYESAADETVFIVGPFLVGLLASAIAPWVAIAGAAVLTFVFVTAFALHPTGRVDPDPEKAPQAPAPARELVRFPLLTVVVGTLGVGLFFGATLTSLTGFLAQDGTGDRAGLLYGVMGIGSAVLALGAAALPARFTLRARWRTFGSLLLAAAIGYACARSVGGLVLALAVLGLGIGPTLVTLYSLAARLSPAGRSATTMTMLGSAVIVGQALASAGTGVVVDSLGVTAALAAPALAAALVVAAGLAHRAPAPRPAAPARELVDALSRYRDPLPSPSSVIGS</sequence>
<feature type="transmembrane region" description="Helical" evidence="6">
    <location>
        <begin position="396"/>
        <end position="416"/>
    </location>
</feature>
<evidence type="ECO:0000256" key="5">
    <source>
        <dbReference type="SAM" id="MobiDB-lite"/>
    </source>
</evidence>
<evidence type="ECO:0000256" key="4">
    <source>
        <dbReference type="ARBA" id="ARBA00023136"/>
    </source>
</evidence>
<reference evidence="8 9" key="1">
    <citation type="submission" date="2023-12" db="EMBL/GenBank/DDBJ databases">
        <title>Blastococcus brunescens sp. nov., an actonobacterium isolated from sandstone collected in sahara desert.</title>
        <authorList>
            <person name="Gtari M."/>
            <person name="Ghodhbane F."/>
        </authorList>
    </citation>
    <scope>NUCLEOTIDE SEQUENCE [LARGE SCALE GENOMIC DNA]</scope>
    <source>
        <strain evidence="8 9">BMG 8361</strain>
    </source>
</reference>
<dbReference type="Proteomes" id="UP001324287">
    <property type="component" value="Chromosome"/>
</dbReference>
<dbReference type="Gene3D" id="1.20.1250.20">
    <property type="entry name" value="MFS general substrate transporter like domains"/>
    <property type="match status" value="1"/>
</dbReference>
<feature type="transmembrane region" description="Helical" evidence="6">
    <location>
        <begin position="241"/>
        <end position="262"/>
    </location>
</feature>
<feature type="transmembrane region" description="Helical" evidence="6">
    <location>
        <begin position="369"/>
        <end position="390"/>
    </location>
</feature>
<keyword evidence="2 6" id="KW-0812">Transmembrane</keyword>
<keyword evidence="4 6" id="KW-0472">Membrane</keyword>
<dbReference type="InterPro" id="IPR020846">
    <property type="entry name" value="MFS_dom"/>
</dbReference>
<dbReference type="RefSeq" id="WP_324278386.1">
    <property type="nucleotide sequence ID" value="NZ_CP141261.1"/>
</dbReference>
<feature type="domain" description="Major facilitator superfamily (MFS) profile" evidence="7">
    <location>
        <begin position="241"/>
        <end position="451"/>
    </location>
</feature>
<keyword evidence="9" id="KW-1185">Reference proteome</keyword>
<evidence type="ECO:0000256" key="2">
    <source>
        <dbReference type="ARBA" id="ARBA00022692"/>
    </source>
</evidence>
<keyword evidence="3 6" id="KW-1133">Transmembrane helix</keyword>
<dbReference type="InterPro" id="IPR036259">
    <property type="entry name" value="MFS_trans_sf"/>
</dbReference>
<dbReference type="EMBL" id="CP141261">
    <property type="protein sequence ID" value="WRL67076.1"/>
    <property type="molecule type" value="Genomic_DNA"/>
</dbReference>
<dbReference type="SUPFAM" id="SSF103473">
    <property type="entry name" value="MFS general substrate transporter"/>
    <property type="match status" value="1"/>
</dbReference>
<feature type="transmembrane region" description="Helical" evidence="6">
    <location>
        <begin position="38"/>
        <end position="61"/>
    </location>
</feature>
<comment type="subcellular location">
    <subcellularLocation>
        <location evidence="1">Cell membrane</location>
        <topology evidence="1">Multi-pass membrane protein</topology>
    </subcellularLocation>
</comment>
<feature type="compositionally biased region" description="Basic and acidic residues" evidence="5">
    <location>
        <begin position="14"/>
        <end position="24"/>
    </location>
</feature>
<evidence type="ECO:0000259" key="7">
    <source>
        <dbReference type="PROSITE" id="PS50850"/>
    </source>
</evidence>
<feature type="transmembrane region" description="Helical" evidence="6">
    <location>
        <begin position="282"/>
        <end position="301"/>
    </location>
</feature>
<evidence type="ECO:0000313" key="8">
    <source>
        <dbReference type="EMBL" id="WRL67076.1"/>
    </source>
</evidence>
<feature type="transmembrane region" description="Helical" evidence="6">
    <location>
        <begin position="100"/>
        <end position="120"/>
    </location>
</feature>
<feature type="region of interest" description="Disordered" evidence="5">
    <location>
        <begin position="1"/>
        <end position="26"/>
    </location>
</feature>
<evidence type="ECO:0000313" key="9">
    <source>
        <dbReference type="Proteomes" id="UP001324287"/>
    </source>
</evidence>
<evidence type="ECO:0000256" key="1">
    <source>
        <dbReference type="ARBA" id="ARBA00004651"/>
    </source>
</evidence>
<evidence type="ECO:0000256" key="3">
    <source>
        <dbReference type="ARBA" id="ARBA00022989"/>
    </source>
</evidence>
<proteinExistence type="predicted"/>
<protein>
    <submittedName>
        <fullName evidence="8">MFS transporter</fullName>
    </submittedName>
</protein>